<feature type="compositionally biased region" description="Polar residues" evidence="1">
    <location>
        <begin position="128"/>
        <end position="141"/>
    </location>
</feature>
<sequence>MLIMGQRGRVVSASDLTSGGLGNVDVDDDDDDSDDDDDDDDDDYDDDDDDDGDHYGDDDKEDDDDEDDVTWHGVGHLNPDGGGALNPFGVDWIVECRKWTQALCEKDSDGDGLTNGQELGDPDCVWTIGTTPARSTDLTHP</sequence>
<evidence type="ECO:0000259" key="2">
    <source>
        <dbReference type="Pfam" id="PF24784"/>
    </source>
</evidence>
<dbReference type="EMBL" id="BMAT01001266">
    <property type="protein sequence ID" value="GFR82423.1"/>
    <property type="molecule type" value="Genomic_DNA"/>
</dbReference>
<protein>
    <submittedName>
        <fullName evidence="3">Temptin</fullName>
    </submittedName>
</protein>
<proteinExistence type="predicted"/>
<dbReference type="Proteomes" id="UP000762676">
    <property type="component" value="Unassembled WGS sequence"/>
</dbReference>
<organism evidence="3 4">
    <name type="scientific">Elysia marginata</name>
    <dbReference type="NCBI Taxonomy" id="1093978"/>
    <lineage>
        <taxon>Eukaryota</taxon>
        <taxon>Metazoa</taxon>
        <taxon>Spiralia</taxon>
        <taxon>Lophotrochozoa</taxon>
        <taxon>Mollusca</taxon>
        <taxon>Gastropoda</taxon>
        <taxon>Heterobranchia</taxon>
        <taxon>Euthyneura</taxon>
        <taxon>Panpulmonata</taxon>
        <taxon>Sacoglossa</taxon>
        <taxon>Placobranchoidea</taxon>
        <taxon>Plakobranchidae</taxon>
        <taxon>Elysia</taxon>
    </lineage>
</organism>
<dbReference type="PANTHER" id="PTHR34737">
    <property type="entry name" value="EF-HAND DOMAIN-CONTAINING PROTEIN"/>
    <property type="match status" value="1"/>
</dbReference>
<feature type="region of interest" description="Disordered" evidence="1">
    <location>
        <begin position="106"/>
        <end position="141"/>
    </location>
</feature>
<gene>
    <name evidence="3" type="ORF">ElyMa_000626900</name>
</gene>
<evidence type="ECO:0000313" key="4">
    <source>
        <dbReference type="Proteomes" id="UP000762676"/>
    </source>
</evidence>
<feature type="region of interest" description="Disordered" evidence="1">
    <location>
        <begin position="1"/>
        <end position="87"/>
    </location>
</feature>
<dbReference type="InterPro" id="IPR055313">
    <property type="entry name" value="Temptin-like"/>
</dbReference>
<dbReference type="Pfam" id="PF24784">
    <property type="entry name" value="Temptin_C"/>
    <property type="match status" value="1"/>
</dbReference>
<evidence type="ECO:0000256" key="1">
    <source>
        <dbReference type="SAM" id="MobiDB-lite"/>
    </source>
</evidence>
<accession>A0AAV4GA21</accession>
<evidence type="ECO:0000313" key="3">
    <source>
        <dbReference type="EMBL" id="GFR82423.1"/>
    </source>
</evidence>
<keyword evidence="4" id="KW-1185">Reference proteome</keyword>
<dbReference type="AlphaFoldDB" id="A0AAV4GA21"/>
<feature type="non-terminal residue" evidence="3">
    <location>
        <position position="141"/>
    </location>
</feature>
<feature type="domain" description="Temptin Cys/Cys disulfide" evidence="2">
    <location>
        <begin position="67"/>
        <end position="141"/>
    </location>
</feature>
<feature type="compositionally biased region" description="Acidic residues" evidence="1">
    <location>
        <begin position="25"/>
        <end position="68"/>
    </location>
</feature>
<reference evidence="3 4" key="1">
    <citation type="journal article" date="2021" name="Elife">
        <title>Chloroplast acquisition without the gene transfer in kleptoplastic sea slugs, Plakobranchus ocellatus.</title>
        <authorList>
            <person name="Maeda T."/>
            <person name="Takahashi S."/>
            <person name="Yoshida T."/>
            <person name="Shimamura S."/>
            <person name="Takaki Y."/>
            <person name="Nagai Y."/>
            <person name="Toyoda A."/>
            <person name="Suzuki Y."/>
            <person name="Arimoto A."/>
            <person name="Ishii H."/>
            <person name="Satoh N."/>
            <person name="Nishiyama T."/>
            <person name="Hasebe M."/>
            <person name="Maruyama T."/>
            <person name="Minagawa J."/>
            <person name="Obokata J."/>
            <person name="Shigenobu S."/>
        </authorList>
    </citation>
    <scope>NUCLEOTIDE SEQUENCE [LARGE SCALE GENOMIC DNA]</scope>
</reference>
<dbReference type="PANTHER" id="PTHR34737:SF2">
    <property type="entry name" value="EF-HAND DOMAIN-CONTAINING PROTEIN"/>
    <property type="match status" value="1"/>
</dbReference>
<comment type="caution">
    <text evidence="3">The sequence shown here is derived from an EMBL/GenBank/DDBJ whole genome shotgun (WGS) entry which is preliminary data.</text>
</comment>
<name>A0AAV4GA21_9GAST</name>
<dbReference type="InterPro" id="IPR057626">
    <property type="entry name" value="S-S_Temptin"/>
</dbReference>